<evidence type="ECO:0000256" key="1">
    <source>
        <dbReference type="SAM" id="MobiDB-lite"/>
    </source>
</evidence>
<dbReference type="InterPro" id="IPR046496">
    <property type="entry name" value="DUF6589"/>
</dbReference>
<evidence type="ECO:0000313" key="4">
    <source>
        <dbReference type="Proteomes" id="UP000076532"/>
    </source>
</evidence>
<dbReference type="STRING" id="436010.A0A165ZR78"/>
<dbReference type="Pfam" id="PF20231">
    <property type="entry name" value="DUF6589"/>
    <property type="match status" value="1"/>
</dbReference>
<protein>
    <recommendedName>
        <fullName evidence="2">DUF6589 domain-containing protein</fullName>
    </recommendedName>
</protein>
<evidence type="ECO:0000313" key="3">
    <source>
        <dbReference type="EMBL" id="KZP10842.1"/>
    </source>
</evidence>
<dbReference type="EMBL" id="KV417672">
    <property type="protein sequence ID" value="KZP10842.1"/>
    <property type="molecule type" value="Genomic_DNA"/>
</dbReference>
<dbReference type="OrthoDB" id="3266963at2759"/>
<feature type="domain" description="DUF6589" evidence="2">
    <location>
        <begin position="423"/>
        <end position="567"/>
    </location>
</feature>
<feature type="region of interest" description="Disordered" evidence="1">
    <location>
        <begin position="164"/>
        <end position="183"/>
    </location>
</feature>
<dbReference type="Proteomes" id="UP000076532">
    <property type="component" value="Unassembled WGS sequence"/>
</dbReference>
<name>A0A165ZR78_9AGAM</name>
<reference evidence="3 4" key="1">
    <citation type="journal article" date="2016" name="Mol. Biol. Evol.">
        <title>Comparative Genomics of Early-Diverging Mushroom-Forming Fungi Provides Insights into the Origins of Lignocellulose Decay Capabilities.</title>
        <authorList>
            <person name="Nagy L.G."/>
            <person name="Riley R."/>
            <person name="Tritt A."/>
            <person name="Adam C."/>
            <person name="Daum C."/>
            <person name="Floudas D."/>
            <person name="Sun H."/>
            <person name="Yadav J.S."/>
            <person name="Pangilinan J."/>
            <person name="Larsson K.H."/>
            <person name="Matsuura K."/>
            <person name="Barry K."/>
            <person name="Labutti K."/>
            <person name="Kuo R."/>
            <person name="Ohm R.A."/>
            <person name="Bhattacharya S.S."/>
            <person name="Shirouzu T."/>
            <person name="Yoshinaga Y."/>
            <person name="Martin F.M."/>
            <person name="Grigoriev I.V."/>
            <person name="Hibbett D.S."/>
        </authorList>
    </citation>
    <scope>NUCLEOTIDE SEQUENCE [LARGE SCALE GENOMIC DNA]</scope>
    <source>
        <strain evidence="3 4">CBS 109695</strain>
    </source>
</reference>
<sequence>MCRMESRLRSRRPAENEGSSIPLFLSILTSAFLSGRRQAFLSEQQRADWPAIPERTRPDALRPRAAHQRAPVLSSASITSSGRVAAAMELRTQEQEKVARFMAARGREQKQQGELAVHRITRLIAQQRGLALTQDSIGRLIDPRSSEHSSNMHAAAPELVHWDAIPMRPPSPAQQHTEPNADDGRDELQQALKETVDRMGMVALGNAFELRYLRHPRSIEEAIATIFGCVKPPHSNGMLKHGHHESQRRVCQTIQYRQPIIRQASRSRGAGKGHRHCAWGPDLGQNDKMHNGTAATFVVLEDYNVKVALNPEPLRKARAEERKQFKISVLYKRVRWGQLESAMALHSLCFLVQEVPSLAEHGYDMFALQDHDGYAPPAKGTQDEASPSRHWAQSAVEKLRILTNFLRTPTAYTAIIAHAPSGFCAMNILGRKVKNSDRPNYYPAQHIVFGTLKAEAIDCWRVKFGVSDLNQHFKDHPANYEDVLGDTHALCQLHMSENLAENALLTNSSCPAQFPGGKKWTQTARVPGPDDEGEVPFEGINMLDYEFRCAMSDGYIGRAVNVMPELIKNNRLCTLSGIDGYSFVMDLLQDKNMAHRRDSDFGGAKDAVKSAVRLVETGDAHHRTLKETGLWPTWMNISGYAQDDL</sequence>
<evidence type="ECO:0000259" key="2">
    <source>
        <dbReference type="Pfam" id="PF20231"/>
    </source>
</evidence>
<accession>A0A165ZR78</accession>
<keyword evidence="4" id="KW-1185">Reference proteome</keyword>
<organism evidence="3 4">
    <name type="scientific">Athelia psychrophila</name>
    <dbReference type="NCBI Taxonomy" id="1759441"/>
    <lineage>
        <taxon>Eukaryota</taxon>
        <taxon>Fungi</taxon>
        <taxon>Dikarya</taxon>
        <taxon>Basidiomycota</taxon>
        <taxon>Agaricomycotina</taxon>
        <taxon>Agaricomycetes</taxon>
        <taxon>Agaricomycetidae</taxon>
        <taxon>Atheliales</taxon>
        <taxon>Atheliaceae</taxon>
        <taxon>Athelia</taxon>
    </lineage>
</organism>
<gene>
    <name evidence="3" type="ORF">FIBSPDRAFT_937803</name>
</gene>
<dbReference type="AlphaFoldDB" id="A0A165ZR78"/>
<proteinExistence type="predicted"/>